<name>A0A397JJF5_9GLOM</name>
<dbReference type="SUPFAM" id="SSF52799">
    <property type="entry name" value="(Phosphotyrosine protein) phosphatases II"/>
    <property type="match status" value="1"/>
</dbReference>
<reference evidence="1 2" key="1">
    <citation type="submission" date="2018-08" db="EMBL/GenBank/DDBJ databases">
        <title>Genome and evolution of the arbuscular mycorrhizal fungus Diversispora epigaea (formerly Glomus versiforme) and its bacterial endosymbionts.</title>
        <authorList>
            <person name="Sun X."/>
            <person name="Fei Z."/>
            <person name="Harrison M."/>
        </authorList>
    </citation>
    <scope>NUCLEOTIDE SEQUENCE [LARGE SCALE GENOMIC DNA]</scope>
    <source>
        <strain evidence="1 2">IT104</strain>
    </source>
</reference>
<organism evidence="1 2">
    <name type="scientific">Diversispora epigaea</name>
    <dbReference type="NCBI Taxonomy" id="1348612"/>
    <lineage>
        <taxon>Eukaryota</taxon>
        <taxon>Fungi</taxon>
        <taxon>Fungi incertae sedis</taxon>
        <taxon>Mucoromycota</taxon>
        <taxon>Glomeromycotina</taxon>
        <taxon>Glomeromycetes</taxon>
        <taxon>Diversisporales</taxon>
        <taxon>Diversisporaceae</taxon>
        <taxon>Diversispora</taxon>
    </lineage>
</organism>
<dbReference type="OrthoDB" id="6375174at2759"/>
<proteinExistence type="predicted"/>
<dbReference type="PANTHER" id="PTHR31126">
    <property type="entry name" value="TYROSINE-PROTEIN PHOSPHATASE"/>
    <property type="match status" value="1"/>
</dbReference>
<dbReference type="GO" id="GO:0016791">
    <property type="term" value="F:phosphatase activity"/>
    <property type="evidence" value="ECO:0007669"/>
    <property type="project" value="TreeGrafter"/>
</dbReference>
<dbReference type="Proteomes" id="UP000266861">
    <property type="component" value="Unassembled WGS sequence"/>
</dbReference>
<keyword evidence="2" id="KW-1185">Reference proteome</keyword>
<sequence>MPPPIIPTFRYAIVDDEVYRGAYPKNRNYRFLKRLELKTMLSLIPDPPIPELIEFCQNENIRNIHLQVAKFKDNVPLSYSKAIQAVQILIDPTNHPIFIHCLDGADVTGLVVACLRKLQMWSIPSVMGEFLRYLRGGVISFEESEFIEKFSAEIEIPYTIPSWLWEGKVTFEKHPTLKLKFKDPGMIEQFEQKKQKKKSIEEDVNRKRVGGDLLESFTKVQTKYGESVIEDEETEVSMTLQALALEVFYSILSGILLLHTR</sequence>
<accession>A0A397JJF5</accession>
<dbReference type="EMBL" id="PQFF01000020">
    <property type="protein sequence ID" value="RHZ88475.1"/>
    <property type="molecule type" value="Genomic_DNA"/>
</dbReference>
<gene>
    <name evidence="1" type="ORF">Glove_22g18</name>
</gene>
<protein>
    <recommendedName>
        <fullName evidence="3">Tyrosine specific protein phosphatases domain-containing protein</fullName>
    </recommendedName>
</protein>
<evidence type="ECO:0008006" key="3">
    <source>
        <dbReference type="Google" id="ProtNLM"/>
    </source>
</evidence>
<dbReference type="STRING" id="1348612.A0A397JJF5"/>
<dbReference type="InterPro" id="IPR004861">
    <property type="entry name" value="Siw14-like"/>
</dbReference>
<dbReference type="Gene3D" id="3.90.190.10">
    <property type="entry name" value="Protein tyrosine phosphatase superfamily"/>
    <property type="match status" value="1"/>
</dbReference>
<evidence type="ECO:0000313" key="1">
    <source>
        <dbReference type="EMBL" id="RHZ88475.1"/>
    </source>
</evidence>
<comment type="caution">
    <text evidence="1">The sequence shown here is derived from an EMBL/GenBank/DDBJ whole genome shotgun (WGS) entry which is preliminary data.</text>
</comment>
<dbReference type="AlphaFoldDB" id="A0A397JJF5"/>
<dbReference type="CDD" id="cd17663">
    <property type="entry name" value="PFA-DSP_Oca6"/>
    <property type="match status" value="1"/>
</dbReference>
<dbReference type="PANTHER" id="PTHR31126:SF14">
    <property type="entry name" value="TYROSINE-PROTEIN PHOSPHATASE OCA6-RELATED"/>
    <property type="match status" value="1"/>
</dbReference>
<dbReference type="FunFam" id="3.90.190.10:FF:000084">
    <property type="entry name" value="Tyrosine phospatase-like protein"/>
    <property type="match status" value="1"/>
</dbReference>
<evidence type="ECO:0000313" key="2">
    <source>
        <dbReference type="Proteomes" id="UP000266861"/>
    </source>
</evidence>
<dbReference type="InterPro" id="IPR029021">
    <property type="entry name" value="Prot-tyrosine_phosphatase-like"/>
</dbReference>
<dbReference type="Pfam" id="PF03162">
    <property type="entry name" value="Y_phosphatase2"/>
    <property type="match status" value="1"/>
</dbReference>